<dbReference type="Pfam" id="PF09848">
    <property type="entry name" value="SLFN-g3_helicase"/>
    <property type="match status" value="1"/>
</dbReference>
<proteinExistence type="predicted"/>
<dbReference type="Proteomes" id="UP000823821">
    <property type="component" value="Unassembled WGS sequence"/>
</dbReference>
<evidence type="ECO:0000313" key="2">
    <source>
        <dbReference type="EMBL" id="HJA78680.1"/>
    </source>
</evidence>
<gene>
    <name evidence="2" type="ORF">H9784_03775</name>
</gene>
<reference evidence="2" key="2">
    <citation type="submission" date="2021-04" db="EMBL/GenBank/DDBJ databases">
        <authorList>
            <person name="Gilroy R."/>
        </authorList>
    </citation>
    <scope>NUCLEOTIDE SEQUENCE</scope>
    <source>
        <strain evidence="2">5032</strain>
    </source>
</reference>
<feature type="domain" description="Schlafen group 3-like DNA/RNA helicase" evidence="1">
    <location>
        <begin position="5"/>
        <end position="266"/>
    </location>
</feature>
<evidence type="ECO:0000313" key="3">
    <source>
        <dbReference type="Proteomes" id="UP000823821"/>
    </source>
</evidence>
<comment type="caution">
    <text evidence="2">The sequence shown here is derived from an EMBL/GenBank/DDBJ whole genome shotgun (WGS) entry which is preliminary data.</text>
</comment>
<organism evidence="2 3">
    <name type="scientific">Candidatus Desulfovibrio intestinavium</name>
    <dbReference type="NCBI Taxonomy" id="2838534"/>
    <lineage>
        <taxon>Bacteria</taxon>
        <taxon>Pseudomonadati</taxon>
        <taxon>Thermodesulfobacteriota</taxon>
        <taxon>Desulfovibrionia</taxon>
        <taxon>Desulfovibrionales</taxon>
        <taxon>Desulfovibrionaceae</taxon>
        <taxon>Desulfovibrio</taxon>
    </lineage>
</organism>
<sequence>KKRINLSEPEIMIRLAETRLSWCVMLILVGEGQEIHSGEGGGISLWCEALRTHHKNWEILCPEKLYPLLQKNTDHAVFSYKEFNLDTSLRSHIASDVSTYINHIIDGNLDIARSYADSIKKEGFSMLITRNIDVARSYCANRYKDQASKRYGLISSSKASILKQYKIDNSYSAKSRINISEWYNTGITNKNSCCNMRDVITEFDCQGLELDFPIICWEDDMLWDGQQWKTSSKYSHHNSELAHRYRMNSYRVLLTLGRDGFIIFIPNDKRLDSVYDAFIKAGVEKLGR</sequence>
<dbReference type="AlphaFoldDB" id="A0A9D2HKN3"/>
<protein>
    <submittedName>
        <fullName evidence="2">DUF2075 domain-containing protein</fullName>
    </submittedName>
</protein>
<feature type="non-terminal residue" evidence="2">
    <location>
        <position position="1"/>
    </location>
</feature>
<dbReference type="InterPro" id="IPR018647">
    <property type="entry name" value="SLFN_3-like_DNA/RNA_helicase"/>
</dbReference>
<accession>A0A9D2HKN3</accession>
<name>A0A9D2HKN3_9BACT</name>
<evidence type="ECO:0000259" key="1">
    <source>
        <dbReference type="Pfam" id="PF09848"/>
    </source>
</evidence>
<reference evidence="2" key="1">
    <citation type="journal article" date="2021" name="PeerJ">
        <title>Extensive microbial diversity within the chicken gut microbiome revealed by metagenomics and culture.</title>
        <authorList>
            <person name="Gilroy R."/>
            <person name="Ravi A."/>
            <person name="Getino M."/>
            <person name="Pursley I."/>
            <person name="Horton D.L."/>
            <person name="Alikhan N.F."/>
            <person name="Baker D."/>
            <person name="Gharbi K."/>
            <person name="Hall N."/>
            <person name="Watson M."/>
            <person name="Adriaenssens E.M."/>
            <person name="Foster-Nyarko E."/>
            <person name="Jarju S."/>
            <person name="Secka A."/>
            <person name="Antonio M."/>
            <person name="Oren A."/>
            <person name="Chaudhuri R.R."/>
            <person name="La Ragione R."/>
            <person name="Hildebrand F."/>
            <person name="Pallen M.J."/>
        </authorList>
    </citation>
    <scope>NUCLEOTIDE SEQUENCE</scope>
    <source>
        <strain evidence="2">5032</strain>
    </source>
</reference>
<dbReference type="EMBL" id="DWZD01000025">
    <property type="protein sequence ID" value="HJA78680.1"/>
    <property type="molecule type" value="Genomic_DNA"/>
</dbReference>